<dbReference type="InterPro" id="IPR027482">
    <property type="entry name" value="Sec1-like_dom2"/>
</dbReference>
<evidence type="ECO:0000313" key="2">
    <source>
        <dbReference type="EMBL" id="KAF7987794.1"/>
    </source>
</evidence>
<reference evidence="2 3" key="1">
    <citation type="submission" date="2020-08" db="EMBL/GenBank/DDBJ databases">
        <title>Aphidius gifuensis genome sequencing and assembly.</title>
        <authorList>
            <person name="Du Z."/>
        </authorList>
    </citation>
    <scope>NUCLEOTIDE SEQUENCE [LARGE SCALE GENOMIC DNA]</scope>
    <source>
        <strain evidence="2">YNYX2018</strain>
        <tissue evidence="2">Adults</tissue>
    </source>
</reference>
<keyword evidence="3" id="KW-1185">Reference proteome</keyword>
<evidence type="ECO:0000256" key="1">
    <source>
        <dbReference type="ARBA" id="ARBA00009884"/>
    </source>
</evidence>
<comment type="similarity">
    <text evidence="1">Belongs to the STXBP/unc-18/SEC1 family.</text>
</comment>
<dbReference type="Proteomes" id="UP000639338">
    <property type="component" value="Unassembled WGS sequence"/>
</dbReference>
<dbReference type="Pfam" id="PF00995">
    <property type="entry name" value="Sec1"/>
    <property type="match status" value="1"/>
</dbReference>
<dbReference type="OrthoDB" id="10262528at2759"/>
<gene>
    <name evidence="2" type="ORF">HCN44_003657</name>
</gene>
<dbReference type="Gene3D" id="3.90.830.10">
    <property type="entry name" value="Syntaxin Binding Protein 1, Chain A, domain 2"/>
    <property type="match status" value="1"/>
</dbReference>
<dbReference type="EMBL" id="JACMRX010000006">
    <property type="protein sequence ID" value="KAF7987794.1"/>
    <property type="molecule type" value="Genomic_DNA"/>
</dbReference>
<dbReference type="InterPro" id="IPR043154">
    <property type="entry name" value="Sec-1-like_dom1"/>
</dbReference>
<dbReference type="Gene3D" id="1.25.40.850">
    <property type="match status" value="1"/>
</dbReference>
<comment type="caution">
    <text evidence="2">The sequence shown here is derived from an EMBL/GenBank/DDBJ whole genome shotgun (WGS) entry which is preliminary data.</text>
</comment>
<dbReference type="GO" id="GO:0016192">
    <property type="term" value="P:vesicle-mediated transport"/>
    <property type="evidence" value="ECO:0007669"/>
    <property type="project" value="InterPro"/>
</dbReference>
<dbReference type="SUPFAM" id="SSF56815">
    <property type="entry name" value="Sec1/munc18-like (SM) proteins"/>
    <property type="match status" value="1"/>
</dbReference>
<dbReference type="PANTHER" id="PTHR11679">
    <property type="entry name" value="VESICLE PROTEIN SORTING-ASSOCIATED"/>
    <property type="match status" value="1"/>
</dbReference>
<dbReference type="AlphaFoldDB" id="A0A835CKG8"/>
<sequence length="565" mass="64075">MDITFEDRLSALQQISQRKLVDILDSIRGKKDLIIEQKLMKPLDSFIGASILKRHGVDKIFKLEPGLKPVNLQRIFLTSCDLISCKRVLDQIHAELSQNQALDFHILITPFVPPIILTLIEEEGLADMLSVRPITWELIQIDGNILSLELPIFCDLYYHNDSSLLPALSRSLWSLQMIIGWPKLVLTFGKHSENLSSMIDTMRENAKTVCPDNEIGAIIIMDRSYDFVSTLLTPVSYVGLLSEVIPISISTANLEGSNIKLDPKNDQVYQDIRDIHFSDVFPKLKNMAKTLKSEQESTQTMKLEEMGRYIATKLQKTTEVKKQLAAHITICEAIVNELGTEFESLQAIEKSILDCTKRKECLDYIERNIDDNPMRSLRLLCLLSITSDGLMPSELKIIQKSYLHAHGYHHISLFHKLERIGFLKQKKENILRKLPNWKSEWTNSAQRMKLIPNQNKKNDEKLITCPSYVYSGAYIPAIAQFLNIAVGHSSDPKSFEEMISLPECRSNRQKPIVQQKTVIVCVIGGLTFGEISACRLIEKSTGSKIVLVSDCLLTGSNLMKYVQDT</sequence>
<name>A0A835CKG8_APHGI</name>
<evidence type="ECO:0000313" key="3">
    <source>
        <dbReference type="Proteomes" id="UP000639338"/>
    </source>
</evidence>
<dbReference type="InterPro" id="IPR043155">
    <property type="entry name" value="VPS33_dom3b"/>
</dbReference>
<accession>A0A835CKG8</accession>
<dbReference type="Gene3D" id="3.40.50.1910">
    <property type="match status" value="2"/>
</dbReference>
<proteinExistence type="inferred from homology"/>
<dbReference type="InterPro" id="IPR043127">
    <property type="entry name" value="Sec-1-like_dom3a"/>
</dbReference>
<dbReference type="InterPro" id="IPR036045">
    <property type="entry name" value="Sec1-like_sf"/>
</dbReference>
<dbReference type="Gene3D" id="3.40.50.2060">
    <property type="match status" value="1"/>
</dbReference>
<organism evidence="2 3">
    <name type="scientific">Aphidius gifuensis</name>
    <name type="common">Parasitoid wasp</name>
    <dbReference type="NCBI Taxonomy" id="684658"/>
    <lineage>
        <taxon>Eukaryota</taxon>
        <taxon>Metazoa</taxon>
        <taxon>Ecdysozoa</taxon>
        <taxon>Arthropoda</taxon>
        <taxon>Hexapoda</taxon>
        <taxon>Insecta</taxon>
        <taxon>Pterygota</taxon>
        <taxon>Neoptera</taxon>
        <taxon>Endopterygota</taxon>
        <taxon>Hymenoptera</taxon>
        <taxon>Apocrita</taxon>
        <taxon>Ichneumonoidea</taxon>
        <taxon>Braconidae</taxon>
        <taxon>Aphidiinae</taxon>
        <taxon>Aphidius</taxon>
    </lineage>
</organism>
<evidence type="ECO:0008006" key="4">
    <source>
        <dbReference type="Google" id="ProtNLM"/>
    </source>
</evidence>
<protein>
    <recommendedName>
        <fullName evidence="4">Vacuolar protein sorting-associated protein 33B</fullName>
    </recommendedName>
</protein>
<dbReference type="InterPro" id="IPR001619">
    <property type="entry name" value="Sec1-like"/>
</dbReference>